<dbReference type="KEGG" id="mcui:G8O30_04260"/>
<dbReference type="Proteomes" id="UP000593626">
    <property type="component" value="Chromosome"/>
</dbReference>
<gene>
    <name evidence="3" type="ORF">G8O30_04260</name>
</gene>
<keyword evidence="1" id="KW-0378">Hydrolase</keyword>
<dbReference type="PANTHER" id="PTHR43240">
    <property type="entry name" value="1,4-DIHYDROXY-2-NAPHTHOYL-COA THIOESTERASE 1"/>
    <property type="match status" value="1"/>
</dbReference>
<evidence type="ECO:0000259" key="2">
    <source>
        <dbReference type="Pfam" id="PF03061"/>
    </source>
</evidence>
<evidence type="ECO:0000313" key="4">
    <source>
        <dbReference type="Proteomes" id="UP000593626"/>
    </source>
</evidence>
<dbReference type="InterPro" id="IPR003736">
    <property type="entry name" value="PAAI_dom"/>
</dbReference>
<proteinExistence type="predicted"/>
<protein>
    <submittedName>
        <fullName evidence="3">PaaI family thioesterase</fullName>
    </submittedName>
</protein>
<dbReference type="NCBIfam" id="TIGR00369">
    <property type="entry name" value="unchar_dom_1"/>
    <property type="match status" value="1"/>
</dbReference>
<dbReference type="CDD" id="cd03443">
    <property type="entry name" value="PaaI_thioesterase"/>
    <property type="match status" value="1"/>
</dbReference>
<dbReference type="AlphaFoldDB" id="A0A7S8CA56"/>
<dbReference type="SUPFAM" id="SSF54637">
    <property type="entry name" value="Thioesterase/thiol ester dehydrase-isomerase"/>
    <property type="match status" value="1"/>
</dbReference>
<reference evidence="3 4" key="1">
    <citation type="submission" date="2019-07" db="EMBL/GenBank/DDBJ databases">
        <title>Genome sequence of 2 isolates from Red Sea Mangroves.</title>
        <authorList>
            <person name="Sefrji F."/>
            <person name="Michoud G."/>
            <person name="Merlino G."/>
            <person name="Daffonchio D."/>
        </authorList>
    </citation>
    <scope>NUCLEOTIDE SEQUENCE [LARGE SCALE GENOMIC DNA]</scope>
    <source>
        <strain evidence="3 4">R1DC41</strain>
    </source>
</reference>
<accession>A0A7S8CA56</accession>
<dbReference type="Gene3D" id="3.10.129.10">
    <property type="entry name" value="Hotdog Thioesterase"/>
    <property type="match status" value="1"/>
</dbReference>
<dbReference type="Pfam" id="PF03061">
    <property type="entry name" value="4HBT"/>
    <property type="match status" value="1"/>
</dbReference>
<evidence type="ECO:0000313" key="3">
    <source>
        <dbReference type="EMBL" id="QPC46225.1"/>
    </source>
</evidence>
<keyword evidence="4" id="KW-1185">Reference proteome</keyword>
<dbReference type="RefSeq" id="WP_239673752.1">
    <property type="nucleotide sequence ID" value="NZ_CP049742.1"/>
</dbReference>
<dbReference type="EMBL" id="CP049742">
    <property type="protein sequence ID" value="QPC46225.1"/>
    <property type="molecule type" value="Genomic_DNA"/>
</dbReference>
<dbReference type="InterPro" id="IPR006683">
    <property type="entry name" value="Thioestr_dom"/>
</dbReference>
<evidence type="ECO:0000256" key="1">
    <source>
        <dbReference type="ARBA" id="ARBA00022801"/>
    </source>
</evidence>
<organism evidence="3 4">
    <name type="scientific">Mangrovibacillus cuniculi</name>
    <dbReference type="NCBI Taxonomy" id="2593652"/>
    <lineage>
        <taxon>Bacteria</taxon>
        <taxon>Bacillati</taxon>
        <taxon>Bacillota</taxon>
        <taxon>Bacilli</taxon>
        <taxon>Bacillales</taxon>
        <taxon>Bacillaceae</taxon>
        <taxon>Mangrovibacillus</taxon>
    </lineage>
</organism>
<sequence length="163" mass="17843">MSKEIVQDRFNKLIERANPSDLATIERLLKGIERQVEEPKQSWLSSLFDLHTDISEESLKMTIPISEITHNSLGILHGGMTTTLIDSAMGTMANKLAKEGFAAVTTQLNIHFTAPGIGKNVTADVHIIHHGQTTMVLGSSAKLENGKQIAYATASFAFIPKSW</sequence>
<name>A0A7S8CA56_9BACI</name>
<dbReference type="GO" id="GO:0016289">
    <property type="term" value="F:acyl-CoA hydrolase activity"/>
    <property type="evidence" value="ECO:0007669"/>
    <property type="project" value="UniProtKB-ARBA"/>
</dbReference>
<dbReference type="InterPro" id="IPR029069">
    <property type="entry name" value="HotDog_dom_sf"/>
</dbReference>
<feature type="domain" description="Thioesterase" evidence="2">
    <location>
        <begin position="74"/>
        <end position="148"/>
    </location>
</feature>